<feature type="coiled-coil region" evidence="1">
    <location>
        <begin position="26"/>
        <end position="53"/>
    </location>
</feature>
<keyword evidence="1" id="KW-0175">Coiled coil</keyword>
<proteinExistence type="predicted"/>
<evidence type="ECO:0000256" key="1">
    <source>
        <dbReference type="SAM" id="Coils"/>
    </source>
</evidence>
<evidence type="ECO:0008006" key="5">
    <source>
        <dbReference type="Google" id="ProtNLM"/>
    </source>
</evidence>
<feature type="region of interest" description="Disordered" evidence="2">
    <location>
        <begin position="155"/>
        <end position="316"/>
    </location>
</feature>
<sequence>MATFSTPSYMKQQEILKKIGNILKELNEQYEYLQSVETNINDLELELFAANAKFLTDHNEILRKINAQQQNIIPALPEHHEPDDVYVDDATQQTGIEETILPPLAESALTYQTDITAETEQQETESEEYQEQQQFSYEEPVAEVEQPQLFSYEEPATHTPEQEYTPEVEHPKYEEPAQPDYTPYTEPEQLVNEEPVQPVFTQYSEPEPEQHHEHNINIEPAHEHDSFDFTRHEPQVSEEQHTFELQSSYTEEEAPAPPHVDLTPAEPEEQVTATRDEHPQHEPETYESILAKYGQPLNTTPPEHVAAEPESTETFAEREVITPAEEEKPVFTHETYQPPVEEPKTIQTYTPPVEPEAPKLEPEQPLSLHERLAAQLRGESAPVAQPQHHQQQSPVTDIKAAINMNDRLLFVKDLFNGYGMAYNEAIELLNRYRSFDEADKFLKMNYVLKNHWEEKPATVDKFYAVLRRRFPN</sequence>
<feature type="compositionally biased region" description="Acidic residues" evidence="2">
    <location>
        <begin position="120"/>
        <end position="130"/>
    </location>
</feature>
<keyword evidence="4" id="KW-1185">Reference proteome</keyword>
<feature type="region of interest" description="Disordered" evidence="2">
    <location>
        <begin position="118"/>
        <end position="143"/>
    </location>
</feature>
<organism evidence="3 4">
    <name type="scientific">Mucilaginibacter terrae</name>
    <dbReference type="NCBI Taxonomy" id="1955052"/>
    <lineage>
        <taxon>Bacteria</taxon>
        <taxon>Pseudomonadati</taxon>
        <taxon>Bacteroidota</taxon>
        <taxon>Sphingobacteriia</taxon>
        <taxon>Sphingobacteriales</taxon>
        <taxon>Sphingobacteriaceae</taxon>
        <taxon>Mucilaginibacter</taxon>
    </lineage>
</organism>
<dbReference type="RefSeq" id="WP_311952348.1">
    <property type="nucleotide sequence ID" value="NZ_JAVLVU010000001.1"/>
</dbReference>
<evidence type="ECO:0000256" key="2">
    <source>
        <dbReference type="SAM" id="MobiDB-lite"/>
    </source>
</evidence>
<accession>A0ABU3GY80</accession>
<evidence type="ECO:0000313" key="4">
    <source>
        <dbReference type="Proteomes" id="UP001258315"/>
    </source>
</evidence>
<evidence type="ECO:0000313" key="3">
    <source>
        <dbReference type="EMBL" id="MDT3404732.1"/>
    </source>
</evidence>
<protein>
    <recommendedName>
        <fullName evidence="5">DUF4476 domain-containing protein</fullName>
    </recommendedName>
</protein>
<comment type="caution">
    <text evidence="3">The sequence shown here is derived from an EMBL/GenBank/DDBJ whole genome shotgun (WGS) entry which is preliminary data.</text>
</comment>
<feature type="compositionally biased region" description="Basic and acidic residues" evidence="2">
    <location>
        <begin position="208"/>
        <end position="242"/>
    </location>
</feature>
<dbReference type="Proteomes" id="UP001258315">
    <property type="component" value="Unassembled WGS sequence"/>
</dbReference>
<reference evidence="4" key="1">
    <citation type="submission" date="2023-07" db="EMBL/GenBank/DDBJ databases">
        <title>Functional and genomic diversity of the sorghum phyllosphere microbiome.</title>
        <authorList>
            <person name="Shade A."/>
        </authorList>
    </citation>
    <scope>NUCLEOTIDE SEQUENCE [LARGE SCALE GENOMIC DNA]</scope>
    <source>
        <strain evidence="4">SORGH_AS_0422</strain>
    </source>
</reference>
<dbReference type="EMBL" id="JAVLVU010000001">
    <property type="protein sequence ID" value="MDT3404732.1"/>
    <property type="molecule type" value="Genomic_DNA"/>
</dbReference>
<gene>
    <name evidence="3" type="ORF">QE417_003804</name>
</gene>
<feature type="compositionally biased region" description="Basic and acidic residues" evidence="2">
    <location>
        <begin position="274"/>
        <end position="284"/>
    </location>
</feature>
<name>A0ABU3GY80_9SPHI</name>